<name>A0AAP0K2T4_9MAGN</name>
<dbReference type="AlphaFoldDB" id="A0AAP0K2T4"/>
<protein>
    <submittedName>
        <fullName evidence="1">Uncharacterized protein</fullName>
    </submittedName>
</protein>
<evidence type="ECO:0000313" key="2">
    <source>
        <dbReference type="Proteomes" id="UP001417504"/>
    </source>
</evidence>
<sequence>MGHYNTMLYQSLFLAVELHTVNSYFLSQLVQNSTSVGLLTALPPSIKKSSPYFTAYT</sequence>
<dbReference type="EMBL" id="JBBNAE010000002">
    <property type="protein sequence ID" value="KAK9144711.1"/>
    <property type="molecule type" value="Genomic_DNA"/>
</dbReference>
<organism evidence="1 2">
    <name type="scientific">Stephania japonica</name>
    <dbReference type="NCBI Taxonomy" id="461633"/>
    <lineage>
        <taxon>Eukaryota</taxon>
        <taxon>Viridiplantae</taxon>
        <taxon>Streptophyta</taxon>
        <taxon>Embryophyta</taxon>
        <taxon>Tracheophyta</taxon>
        <taxon>Spermatophyta</taxon>
        <taxon>Magnoliopsida</taxon>
        <taxon>Ranunculales</taxon>
        <taxon>Menispermaceae</taxon>
        <taxon>Menispermoideae</taxon>
        <taxon>Cissampelideae</taxon>
        <taxon>Stephania</taxon>
    </lineage>
</organism>
<comment type="caution">
    <text evidence="1">The sequence shown here is derived from an EMBL/GenBank/DDBJ whole genome shotgun (WGS) entry which is preliminary data.</text>
</comment>
<gene>
    <name evidence="1" type="ORF">Sjap_004614</name>
</gene>
<accession>A0AAP0K2T4</accession>
<keyword evidence="2" id="KW-1185">Reference proteome</keyword>
<dbReference type="Proteomes" id="UP001417504">
    <property type="component" value="Unassembled WGS sequence"/>
</dbReference>
<evidence type="ECO:0000313" key="1">
    <source>
        <dbReference type="EMBL" id="KAK9144711.1"/>
    </source>
</evidence>
<proteinExistence type="predicted"/>
<reference evidence="1 2" key="1">
    <citation type="submission" date="2024-01" db="EMBL/GenBank/DDBJ databases">
        <title>Genome assemblies of Stephania.</title>
        <authorList>
            <person name="Yang L."/>
        </authorList>
    </citation>
    <scope>NUCLEOTIDE SEQUENCE [LARGE SCALE GENOMIC DNA]</scope>
    <source>
        <strain evidence="1">QJT</strain>
        <tissue evidence="1">Leaf</tissue>
    </source>
</reference>